<dbReference type="InterPro" id="IPR039420">
    <property type="entry name" value="WalR-like"/>
</dbReference>
<dbReference type="Gene3D" id="3.40.50.2300">
    <property type="match status" value="1"/>
</dbReference>
<dbReference type="InterPro" id="IPR058245">
    <property type="entry name" value="NreC/VraR/RcsB-like_REC"/>
</dbReference>
<dbReference type="PANTHER" id="PTHR43214:SF41">
    <property type="entry name" value="NITRATE_NITRITE RESPONSE REGULATOR PROTEIN NARP"/>
    <property type="match status" value="1"/>
</dbReference>
<dbReference type="STRING" id="392484.LP43_1973"/>
<evidence type="ECO:0000256" key="5">
    <source>
        <dbReference type="PROSITE-ProRule" id="PRU00169"/>
    </source>
</evidence>
<keyword evidence="2" id="KW-0805">Transcription regulation</keyword>
<dbReference type="PANTHER" id="PTHR43214">
    <property type="entry name" value="TWO-COMPONENT RESPONSE REGULATOR"/>
    <property type="match status" value="1"/>
</dbReference>
<keyword evidence="3" id="KW-0238">DNA-binding</keyword>
<dbReference type="GO" id="GO:0003677">
    <property type="term" value="F:DNA binding"/>
    <property type="evidence" value="ECO:0007669"/>
    <property type="project" value="UniProtKB-KW"/>
</dbReference>
<name>A0A0A0BE08_9GAMM</name>
<dbReference type="EMBL" id="JRQD01000005">
    <property type="protein sequence ID" value="KGM06100.1"/>
    <property type="molecule type" value="Genomic_DNA"/>
</dbReference>
<evidence type="ECO:0000256" key="4">
    <source>
        <dbReference type="ARBA" id="ARBA00023163"/>
    </source>
</evidence>
<dbReference type="PROSITE" id="PS50110">
    <property type="entry name" value="RESPONSE_REGULATORY"/>
    <property type="match status" value="1"/>
</dbReference>
<dbReference type="AlphaFoldDB" id="A0A0A0BE08"/>
<dbReference type="CDD" id="cd06170">
    <property type="entry name" value="LuxR_C_like"/>
    <property type="match status" value="1"/>
</dbReference>
<dbReference type="InterPro" id="IPR001789">
    <property type="entry name" value="Sig_transdc_resp-reg_receiver"/>
</dbReference>
<keyword evidence="1 5" id="KW-0597">Phosphoprotein</keyword>
<dbReference type="InterPro" id="IPR000792">
    <property type="entry name" value="Tscrpt_reg_LuxR_C"/>
</dbReference>
<dbReference type="InterPro" id="IPR016032">
    <property type="entry name" value="Sig_transdc_resp-reg_C-effctor"/>
</dbReference>
<dbReference type="RefSeq" id="WP_036314685.1">
    <property type="nucleotide sequence ID" value="NZ_JRQD01000005.1"/>
</dbReference>
<accession>A0A0A0BE08</accession>
<dbReference type="SUPFAM" id="SSF52172">
    <property type="entry name" value="CheY-like"/>
    <property type="match status" value="1"/>
</dbReference>
<evidence type="ECO:0000313" key="9">
    <source>
        <dbReference type="Proteomes" id="UP000029999"/>
    </source>
</evidence>
<dbReference type="SMART" id="SM00448">
    <property type="entry name" value="REC"/>
    <property type="match status" value="1"/>
</dbReference>
<gene>
    <name evidence="8" type="ORF">LP43_1973</name>
</gene>
<dbReference type="PRINTS" id="PR00038">
    <property type="entry name" value="HTHLUXR"/>
</dbReference>
<dbReference type="SUPFAM" id="SSF46894">
    <property type="entry name" value="C-terminal effector domain of the bipartite response regulators"/>
    <property type="match status" value="1"/>
</dbReference>
<dbReference type="CDD" id="cd17535">
    <property type="entry name" value="REC_NarL-like"/>
    <property type="match status" value="1"/>
</dbReference>
<protein>
    <submittedName>
        <fullName evidence="8">Two-component response regulator</fullName>
    </submittedName>
</protein>
<feature type="domain" description="HTH luxR-type" evidence="6">
    <location>
        <begin position="148"/>
        <end position="213"/>
    </location>
</feature>
<evidence type="ECO:0000256" key="1">
    <source>
        <dbReference type="ARBA" id="ARBA00022553"/>
    </source>
</evidence>
<organism evidence="8 9">
    <name type="scientific">Methylophaga thiooxydans</name>
    <dbReference type="NCBI Taxonomy" id="392484"/>
    <lineage>
        <taxon>Bacteria</taxon>
        <taxon>Pseudomonadati</taxon>
        <taxon>Pseudomonadota</taxon>
        <taxon>Gammaproteobacteria</taxon>
        <taxon>Thiotrichales</taxon>
        <taxon>Piscirickettsiaceae</taxon>
        <taxon>Methylophaga</taxon>
    </lineage>
</organism>
<comment type="caution">
    <text evidence="8">The sequence shown here is derived from an EMBL/GenBank/DDBJ whole genome shotgun (WGS) entry which is preliminary data.</text>
</comment>
<feature type="modified residue" description="4-aspartylphosphate" evidence="5">
    <location>
        <position position="54"/>
    </location>
</feature>
<proteinExistence type="predicted"/>
<evidence type="ECO:0000259" key="6">
    <source>
        <dbReference type="PROSITE" id="PS50043"/>
    </source>
</evidence>
<dbReference type="Pfam" id="PF00072">
    <property type="entry name" value="Response_reg"/>
    <property type="match status" value="1"/>
</dbReference>
<dbReference type="PROSITE" id="PS00622">
    <property type="entry name" value="HTH_LUXR_1"/>
    <property type="match status" value="1"/>
</dbReference>
<evidence type="ECO:0000259" key="7">
    <source>
        <dbReference type="PROSITE" id="PS50110"/>
    </source>
</evidence>
<dbReference type="SMART" id="SM00421">
    <property type="entry name" value="HTH_LUXR"/>
    <property type="match status" value="1"/>
</dbReference>
<dbReference type="GO" id="GO:0006355">
    <property type="term" value="P:regulation of DNA-templated transcription"/>
    <property type="evidence" value="ECO:0007669"/>
    <property type="project" value="InterPro"/>
</dbReference>
<dbReference type="Pfam" id="PF00196">
    <property type="entry name" value="GerE"/>
    <property type="match status" value="1"/>
</dbReference>
<evidence type="ECO:0000313" key="8">
    <source>
        <dbReference type="EMBL" id="KGM06100.1"/>
    </source>
</evidence>
<dbReference type="InterPro" id="IPR011006">
    <property type="entry name" value="CheY-like_superfamily"/>
</dbReference>
<sequence length="215" mass="23390">MKTILIVEDSEATRKRLEDAVINGGLFELAGSVGTYTEGLAFIRNTPPDILLTDLDLPDGSGVDLIKLINLPAIKTQLAIVITVFGDGYHVIEALKAGASGYLLKDDDFMDINEAISQMVDGGAPISPSIARYLLNELSIAEPAKPEQKNSPDVLSPREKEVLLLVSKGYTSKEIAKMLDLSYYTVREYVSNVYKKLSVKNKMQAVSEATLLGII</sequence>
<evidence type="ECO:0000256" key="3">
    <source>
        <dbReference type="ARBA" id="ARBA00023125"/>
    </source>
</evidence>
<dbReference type="PROSITE" id="PS50043">
    <property type="entry name" value="HTH_LUXR_2"/>
    <property type="match status" value="1"/>
</dbReference>
<feature type="domain" description="Response regulatory" evidence="7">
    <location>
        <begin position="3"/>
        <end position="120"/>
    </location>
</feature>
<keyword evidence="4" id="KW-0804">Transcription</keyword>
<reference evidence="8 9" key="1">
    <citation type="submission" date="2014-09" db="EMBL/GenBank/DDBJ databases">
        <authorList>
            <person name="Grob C."/>
            <person name="Taubert M."/>
            <person name="Howat A.M."/>
            <person name="Burns O.J."/>
            <person name="Dixon J.L."/>
            <person name="Chen Y."/>
            <person name="Murrell J.C."/>
        </authorList>
    </citation>
    <scope>NUCLEOTIDE SEQUENCE [LARGE SCALE GENOMIC DNA]</scope>
    <source>
        <strain evidence="8">L4</strain>
    </source>
</reference>
<dbReference type="GO" id="GO:0000160">
    <property type="term" value="P:phosphorelay signal transduction system"/>
    <property type="evidence" value="ECO:0007669"/>
    <property type="project" value="InterPro"/>
</dbReference>
<evidence type="ECO:0000256" key="2">
    <source>
        <dbReference type="ARBA" id="ARBA00023015"/>
    </source>
</evidence>
<dbReference type="Proteomes" id="UP000029999">
    <property type="component" value="Unassembled WGS sequence"/>
</dbReference>